<keyword evidence="2" id="KW-0812">Transmembrane</keyword>
<feature type="compositionally biased region" description="Basic and acidic residues" evidence="1">
    <location>
        <begin position="469"/>
        <end position="485"/>
    </location>
</feature>
<evidence type="ECO:0000313" key="4">
    <source>
        <dbReference type="EMBL" id="MBC5672984.1"/>
    </source>
</evidence>
<feature type="chain" id="PRO_5045992069" evidence="3">
    <location>
        <begin position="26"/>
        <end position="669"/>
    </location>
</feature>
<accession>A0ABR7FCU6</accession>
<name>A0ABR7FCU6_9FIRM</name>
<feature type="region of interest" description="Disordered" evidence="1">
    <location>
        <begin position="360"/>
        <end position="504"/>
    </location>
</feature>
<feature type="compositionally biased region" description="Basic and acidic residues" evidence="1">
    <location>
        <begin position="363"/>
        <end position="376"/>
    </location>
</feature>
<feature type="signal peptide" evidence="3">
    <location>
        <begin position="1"/>
        <end position="25"/>
    </location>
</feature>
<keyword evidence="2" id="KW-1133">Transmembrane helix</keyword>
<feature type="transmembrane region" description="Helical" evidence="2">
    <location>
        <begin position="639"/>
        <end position="658"/>
    </location>
</feature>
<dbReference type="EMBL" id="JACOOU010000004">
    <property type="protein sequence ID" value="MBC5672984.1"/>
    <property type="molecule type" value="Genomic_DNA"/>
</dbReference>
<sequence length="669" mass="75629">MKKKYFSLLAYILFLTVVFINPVQAEPADIVLYSFDPQDDYDCFMEYSCYAGEDMSYITEELSNLKVNACTKNPFSASPDTVYYLQADWSIEGQAQTDTEYDNIHFTLSSTPGRYEITGKVIIPRGFRLAEDLQPPTVRVYINVLAEEEKKEITNLNISSNLTEILHPEIVYKDNENYMDDLSSSFYSDWIGTTSDLSQFALLDINWDFSSVDISHEGTYEARLTLSINEEFENRFYIADENACYTKTIYVSDAESWNFYVTIISPEFFSAELSRTPAVWYDLEVYCLQSEKPLDKNAVRYSEFSLCDTPEFIRLTPGYISFKRSQLDLNTYYYFFFKAEGEYSNVICILDNGTNQVFSTMEGNRDGGDSAERPDTPEINQPVPDPPDTENLPQSQPDTDIPPQSQPDTDGTPQPQPDTDTPPQPQPDTGTPPQPDTDIPIPDRQTDASGSEDGTEPDDSSSNGSKVQPVKDKTAPADRMAESKRPQQNTSSDSPSEKAGKGITGISGTRLSYLYQEYGDYIPFSAQNITVKIPSSYLKGLDMKNSDILTVDIQKSDDLSFRLRILVNSREVFPHTDMKVTVRIGSSQMPDTLFFEGKETDIEITEVNGYASFEIQTSGFYELKYQDDSSLKCPKKRKAVPAVILLVSAIVILSVYFLHSKRKQVKNRI</sequence>
<evidence type="ECO:0000256" key="1">
    <source>
        <dbReference type="SAM" id="MobiDB-lite"/>
    </source>
</evidence>
<proteinExistence type="predicted"/>
<dbReference type="Proteomes" id="UP000654573">
    <property type="component" value="Unassembled WGS sequence"/>
</dbReference>
<evidence type="ECO:0000256" key="2">
    <source>
        <dbReference type="SAM" id="Phobius"/>
    </source>
</evidence>
<feature type="compositionally biased region" description="Pro residues" evidence="1">
    <location>
        <begin position="414"/>
        <end position="435"/>
    </location>
</feature>
<evidence type="ECO:0000313" key="5">
    <source>
        <dbReference type="Proteomes" id="UP000654573"/>
    </source>
</evidence>
<keyword evidence="3" id="KW-0732">Signal</keyword>
<keyword evidence="5" id="KW-1185">Reference proteome</keyword>
<reference evidence="4 5" key="1">
    <citation type="submission" date="2020-08" db="EMBL/GenBank/DDBJ databases">
        <title>Genome public.</title>
        <authorList>
            <person name="Liu C."/>
            <person name="Sun Q."/>
        </authorList>
    </citation>
    <scope>NUCLEOTIDE SEQUENCE [LARGE SCALE GENOMIC DNA]</scope>
    <source>
        <strain evidence="4 5">NSJ-34</strain>
    </source>
</reference>
<protein>
    <submittedName>
        <fullName evidence="4">Uncharacterized protein</fullName>
    </submittedName>
</protein>
<dbReference type="RefSeq" id="WP_118593917.1">
    <property type="nucleotide sequence ID" value="NZ_JACOOU010000004.1"/>
</dbReference>
<gene>
    <name evidence="4" type="ORF">H8S76_12075</name>
</gene>
<evidence type="ECO:0000256" key="3">
    <source>
        <dbReference type="SAM" id="SignalP"/>
    </source>
</evidence>
<organism evidence="4 5">
    <name type="scientific">Blautia celeris</name>
    <dbReference type="NCBI Taxonomy" id="2763026"/>
    <lineage>
        <taxon>Bacteria</taxon>
        <taxon>Bacillati</taxon>
        <taxon>Bacillota</taxon>
        <taxon>Clostridia</taxon>
        <taxon>Lachnospirales</taxon>
        <taxon>Lachnospiraceae</taxon>
        <taxon>Blautia</taxon>
    </lineage>
</organism>
<keyword evidence="2" id="KW-0472">Membrane</keyword>
<feature type="compositionally biased region" description="Low complexity" evidence="1">
    <location>
        <begin position="402"/>
        <end position="413"/>
    </location>
</feature>
<comment type="caution">
    <text evidence="4">The sequence shown here is derived from an EMBL/GenBank/DDBJ whole genome shotgun (WGS) entry which is preliminary data.</text>
</comment>